<comment type="similarity">
    <text evidence="8">In the C-terminal section; belongs to the OsmX family.</text>
</comment>
<feature type="transmembrane region" description="Helical" evidence="10">
    <location>
        <begin position="25"/>
        <end position="47"/>
    </location>
</feature>
<evidence type="ECO:0000256" key="6">
    <source>
        <dbReference type="ARBA" id="ARBA00022989"/>
    </source>
</evidence>
<sequence length="508" mass="55868">MEAFLSVFQNRQDMLLETIWEHLQVSLLSLIIAIIIAVPLGLFLTRYPRVAEPVIGLSAIMQTIPSLAVLAFLIPFFGIGTTPAIIALTVYGLLPILRNTYTGINEVEPALKEAATGMGMNSLKRLSKVELPIAIPVIMAGIRTSMVLIVGTTTIAALIGAGGLGELILLGIDRGADLNLILLGAIPAALLAILLDFILRGLERLSRRAGFKSFAAMLIIAVLIVATPFFVSPTKQADLTIGGKLGSEPAILINMYKLLIEEETDLTVELESGLGKTAFVFSALKNGSIDIYPEFTGTAIVTHLEQEADSNEKNEVYEQARQGMAEQYGMVMLEPMAFNNTYAVVTKQELAEEHHLESISDLKRIEDETTAGFTLEFKDRYDGYVGMQDVYNLAISNVRTMEPGIRQDALGSGEVDVIDAYATDSYMIEMNLVTLDDPKNLFPPYQGSPLMREKTLEKYPQLEEILNQLGGKITDDQMREMNYAVDYEDRDPANVAREYLMEEGLIEN</sequence>
<dbReference type="InterPro" id="IPR007210">
    <property type="entry name" value="ABC_Gly_betaine_transp_sub-bd"/>
</dbReference>
<dbReference type="CDD" id="cd06261">
    <property type="entry name" value="TM_PBP2"/>
    <property type="match status" value="1"/>
</dbReference>
<evidence type="ECO:0000256" key="9">
    <source>
        <dbReference type="ARBA" id="ARBA00035652"/>
    </source>
</evidence>
<comment type="similarity">
    <text evidence="2">Belongs to the binding-protein-dependent transport system permease family. CysTW subfamily.</text>
</comment>
<evidence type="ECO:0000256" key="3">
    <source>
        <dbReference type="ARBA" id="ARBA00022448"/>
    </source>
</evidence>
<keyword evidence="5" id="KW-0029">Amino-acid transport</keyword>
<dbReference type="AlphaFoldDB" id="A0A4Y9AIJ5"/>
<evidence type="ECO:0000256" key="5">
    <source>
        <dbReference type="ARBA" id="ARBA00022970"/>
    </source>
</evidence>
<dbReference type="Proteomes" id="UP000298484">
    <property type="component" value="Unassembled WGS sequence"/>
</dbReference>
<dbReference type="FunFam" id="1.10.3720.10:FF:000001">
    <property type="entry name" value="Glycine betaine ABC transporter, permease"/>
    <property type="match status" value="1"/>
</dbReference>
<feature type="transmembrane region" description="Helical" evidence="10">
    <location>
        <begin position="147"/>
        <end position="172"/>
    </location>
</feature>
<dbReference type="GO" id="GO:0043190">
    <property type="term" value="C:ATP-binding cassette (ABC) transporter complex"/>
    <property type="evidence" value="ECO:0007669"/>
    <property type="project" value="InterPro"/>
</dbReference>
<proteinExistence type="inferred from homology"/>
<keyword evidence="7 10" id="KW-0472">Membrane</keyword>
<dbReference type="Gene3D" id="3.40.190.120">
    <property type="entry name" value="Osmoprotection protein (prox), domain 2"/>
    <property type="match status" value="1"/>
</dbReference>
<keyword evidence="13" id="KW-1185">Reference proteome</keyword>
<dbReference type="GO" id="GO:0006865">
    <property type="term" value="P:amino acid transport"/>
    <property type="evidence" value="ECO:0007669"/>
    <property type="project" value="UniProtKB-KW"/>
</dbReference>
<evidence type="ECO:0000256" key="10">
    <source>
        <dbReference type="RuleBase" id="RU363032"/>
    </source>
</evidence>
<keyword evidence="4 10" id="KW-0812">Transmembrane</keyword>
<dbReference type="InterPro" id="IPR000515">
    <property type="entry name" value="MetI-like"/>
</dbReference>
<organism evidence="12 13">
    <name type="scientific">Lentibacillus salicampi</name>
    <dbReference type="NCBI Taxonomy" id="175306"/>
    <lineage>
        <taxon>Bacteria</taxon>
        <taxon>Bacillati</taxon>
        <taxon>Bacillota</taxon>
        <taxon>Bacilli</taxon>
        <taxon>Bacillales</taxon>
        <taxon>Bacillaceae</taxon>
        <taxon>Lentibacillus</taxon>
    </lineage>
</organism>
<dbReference type="Pfam" id="PF00528">
    <property type="entry name" value="BPD_transp_1"/>
    <property type="match status" value="1"/>
</dbReference>
<comment type="similarity">
    <text evidence="9">In the N-terminal section; belongs to the binding-protein-dependent transport system permease family.</text>
</comment>
<feature type="transmembrane region" description="Helical" evidence="10">
    <location>
        <begin position="211"/>
        <end position="231"/>
    </location>
</feature>
<feature type="domain" description="ABC transmembrane type-1" evidence="11">
    <location>
        <begin position="19"/>
        <end position="199"/>
    </location>
</feature>
<evidence type="ECO:0000256" key="8">
    <source>
        <dbReference type="ARBA" id="ARBA00035642"/>
    </source>
</evidence>
<dbReference type="InterPro" id="IPR035906">
    <property type="entry name" value="MetI-like_sf"/>
</dbReference>
<dbReference type="GO" id="GO:0031460">
    <property type="term" value="P:glycine betaine transport"/>
    <property type="evidence" value="ECO:0007669"/>
    <property type="project" value="TreeGrafter"/>
</dbReference>
<reference evidence="12 13" key="1">
    <citation type="submission" date="2019-03" db="EMBL/GenBank/DDBJ databases">
        <title>Genome sequence of Lentibacillus salicampi ATCC BAA-719.</title>
        <authorList>
            <person name="Maclea K.S."/>
            <person name="Simoes Junior M."/>
        </authorList>
    </citation>
    <scope>NUCLEOTIDE SEQUENCE [LARGE SCALE GENOMIC DNA]</scope>
    <source>
        <strain evidence="12 13">ATCC BAA-719</strain>
    </source>
</reference>
<accession>A0A4Y9AIJ5</accession>
<comment type="caution">
    <text evidence="12">The sequence shown here is derived from an EMBL/GenBank/DDBJ whole genome shotgun (WGS) entry which is preliminary data.</text>
</comment>
<feature type="transmembrane region" description="Helical" evidence="10">
    <location>
        <begin position="178"/>
        <end position="199"/>
    </location>
</feature>
<evidence type="ECO:0000259" key="11">
    <source>
        <dbReference type="PROSITE" id="PS50928"/>
    </source>
</evidence>
<comment type="subcellular location">
    <subcellularLocation>
        <location evidence="1 10">Cell membrane</location>
        <topology evidence="1 10">Multi-pass membrane protein</topology>
    </subcellularLocation>
</comment>
<evidence type="ECO:0000256" key="4">
    <source>
        <dbReference type="ARBA" id="ARBA00022692"/>
    </source>
</evidence>
<dbReference type="Gene3D" id="3.40.190.10">
    <property type="entry name" value="Periplasmic binding protein-like II"/>
    <property type="match status" value="1"/>
</dbReference>
<keyword evidence="6 10" id="KW-1133">Transmembrane helix</keyword>
<evidence type="ECO:0000256" key="2">
    <source>
        <dbReference type="ARBA" id="ARBA00007069"/>
    </source>
</evidence>
<dbReference type="RefSeq" id="WP_135108403.1">
    <property type="nucleotide sequence ID" value="NZ_SRHY01000001.1"/>
</dbReference>
<dbReference type="InterPro" id="IPR051204">
    <property type="entry name" value="ABC_transp_perm/SBD"/>
</dbReference>
<dbReference type="SUPFAM" id="SSF53850">
    <property type="entry name" value="Periplasmic binding protein-like II"/>
    <property type="match status" value="1"/>
</dbReference>
<evidence type="ECO:0000313" key="13">
    <source>
        <dbReference type="Proteomes" id="UP000298484"/>
    </source>
</evidence>
<feature type="transmembrane region" description="Helical" evidence="10">
    <location>
        <begin position="67"/>
        <end position="94"/>
    </location>
</feature>
<name>A0A4Y9AIJ5_9BACI</name>
<dbReference type="Gene3D" id="1.10.3720.10">
    <property type="entry name" value="MetI-like"/>
    <property type="match status" value="1"/>
</dbReference>
<keyword evidence="3 10" id="KW-0813">Transport</keyword>
<dbReference type="InterPro" id="IPR058089">
    <property type="entry name" value="EgtUBC_SBD"/>
</dbReference>
<dbReference type="CDD" id="cd13610">
    <property type="entry name" value="PBP2_ChoS"/>
    <property type="match status" value="1"/>
</dbReference>
<gene>
    <name evidence="12" type="ORF">E4U82_02275</name>
</gene>
<dbReference type="PANTHER" id="PTHR30177">
    <property type="entry name" value="GLYCINE BETAINE/L-PROLINE TRANSPORT SYSTEM PERMEASE PROTEIN PROW"/>
    <property type="match status" value="1"/>
</dbReference>
<dbReference type="EMBL" id="SRHY01000001">
    <property type="protein sequence ID" value="TFJ94760.1"/>
    <property type="molecule type" value="Genomic_DNA"/>
</dbReference>
<evidence type="ECO:0000256" key="7">
    <source>
        <dbReference type="ARBA" id="ARBA00023136"/>
    </source>
</evidence>
<evidence type="ECO:0000256" key="1">
    <source>
        <dbReference type="ARBA" id="ARBA00004651"/>
    </source>
</evidence>
<protein>
    <submittedName>
        <fullName evidence="12">ABC transporter permease/substrate-binding protein</fullName>
    </submittedName>
</protein>
<dbReference type="PROSITE" id="PS50928">
    <property type="entry name" value="ABC_TM1"/>
    <property type="match status" value="1"/>
</dbReference>
<dbReference type="SUPFAM" id="SSF161098">
    <property type="entry name" value="MetI-like"/>
    <property type="match status" value="1"/>
</dbReference>
<dbReference type="PANTHER" id="PTHR30177:SF4">
    <property type="entry name" value="OSMOPROTECTANT IMPORT PERMEASE PROTEIN OSMW"/>
    <property type="match status" value="1"/>
</dbReference>
<dbReference type="OrthoDB" id="9801163at2"/>
<dbReference type="Pfam" id="PF04069">
    <property type="entry name" value="OpuAC"/>
    <property type="match status" value="1"/>
</dbReference>
<evidence type="ECO:0000313" key="12">
    <source>
        <dbReference type="EMBL" id="TFJ94760.1"/>
    </source>
</evidence>
<dbReference type="GO" id="GO:0022857">
    <property type="term" value="F:transmembrane transporter activity"/>
    <property type="evidence" value="ECO:0007669"/>
    <property type="project" value="InterPro"/>
</dbReference>